<dbReference type="Pfam" id="PF17957">
    <property type="entry name" value="Big_7"/>
    <property type="match status" value="1"/>
</dbReference>
<protein>
    <submittedName>
        <fullName evidence="2">Ig-like domain-containing protein</fullName>
    </submittedName>
</protein>
<dbReference type="InterPro" id="IPR013783">
    <property type="entry name" value="Ig-like_fold"/>
</dbReference>
<dbReference type="Gene3D" id="2.160.20.10">
    <property type="entry name" value="Single-stranded right-handed beta-helix, Pectin lyase-like"/>
    <property type="match status" value="1"/>
</dbReference>
<keyword evidence="1" id="KW-0732">Signal</keyword>
<dbReference type="InterPro" id="IPR011050">
    <property type="entry name" value="Pectin_lyase_fold/virulence"/>
</dbReference>
<organism evidence="2 3">
    <name type="scientific">Eiseniibacteriota bacterium</name>
    <dbReference type="NCBI Taxonomy" id="2212470"/>
    <lineage>
        <taxon>Bacteria</taxon>
        <taxon>Candidatus Eiseniibacteriota</taxon>
    </lineage>
</organism>
<evidence type="ECO:0000256" key="1">
    <source>
        <dbReference type="SAM" id="SignalP"/>
    </source>
</evidence>
<dbReference type="Proteomes" id="UP001593833">
    <property type="component" value="Unassembled WGS sequence"/>
</dbReference>
<accession>A0ABV6YJ97</accession>
<comment type="caution">
    <text evidence="2">The sequence shown here is derived from an EMBL/GenBank/DDBJ whole genome shotgun (WGS) entry which is preliminary data.</text>
</comment>
<sequence length="373" mass="40442">MNHRNRQALSIAVAGMLLAGLPSCSEDDNGGPVPDTTPPTVVLTYPDQDEPIRIDEEFTATAEDDGGEVVSVTFLIDDQVLGEDSEAPFTLSGTALIPWADDATHVFTAQATDPSGNIGTSEPISATVVRPETLPLTDVLAIAGPGEHNGHAFGRVVDLDPAITYTANERIEIDVDTCIRGHSAKIALRRSGSFLVVPGEENHPTRCDIEYCFILKGKIPSEATFGGAVEYERGTQGWIVNNTFYDNDPAALYLHWTTPDLSLRVINNIFYANIQGLIRFETQDWVYIRHNNSIANGSERDYGEHCECPDDAFAERIEPDEVHPAGQNISIDPMLVKQPNPPKEPGDFHLKAGSPCIGTGENGEDLGAFPFEG</sequence>
<dbReference type="SUPFAM" id="SSF51126">
    <property type="entry name" value="Pectin lyase-like"/>
    <property type="match status" value="1"/>
</dbReference>
<dbReference type="Gene3D" id="2.60.40.10">
    <property type="entry name" value="Immunoglobulins"/>
    <property type="match status" value="1"/>
</dbReference>
<dbReference type="InterPro" id="IPR012334">
    <property type="entry name" value="Pectin_lyas_fold"/>
</dbReference>
<name>A0ABV6YJ97_UNCEI</name>
<feature type="chain" id="PRO_5045926561" evidence="1">
    <location>
        <begin position="26"/>
        <end position="373"/>
    </location>
</feature>
<feature type="signal peptide" evidence="1">
    <location>
        <begin position="1"/>
        <end position="25"/>
    </location>
</feature>
<gene>
    <name evidence="2" type="ORF">ACFL6M_02355</name>
</gene>
<keyword evidence="3" id="KW-1185">Reference proteome</keyword>
<proteinExistence type="predicted"/>
<evidence type="ECO:0000313" key="2">
    <source>
        <dbReference type="EMBL" id="MFC1572418.1"/>
    </source>
</evidence>
<evidence type="ECO:0000313" key="3">
    <source>
        <dbReference type="Proteomes" id="UP001593833"/>
    </source>
</evidence>
<dbReference type="EMBL" id="JBHPKH010000015">
    <property type="protein sequence ID" value="MFC1572418.1"/>
    <property type="molecule type" value="Genomic_DNA"/>
</dbReference>
<reference evidence="2 3" key="1">
    <citation type="submission" date="2024-09" db="EMBL/GenBank/DDBJ databases">
        <authorList>
            <person name="D'Angelo T."/>
        </authorList>
    </citation>
    <scope>NUCLEOTIDE SEQUENCE [LARGE SCALE GENOMIC DNA]</scope>
    <source>
        <strain evidence="2">SAG AM-320-E07</strain>
    </source>
</reference>